<evidence type="ECO:0000313" key="2">
    <source>
        <dbReference type="EMBL" id="VFQ63719.1"/>
    </source>
</evidence>
<reference evidence="2 3" key="1">
    <citation type="submission" date="2018-04" db="EMBL/GenBank/DDBJ databases">
        <authorList>
            <person name="Vogel A."/>
        </authorList>
    </citation>
    <scope>NUCLEOTIDE SEQUENCE [LARGE SCALE GENOMIC DNA]</scope>
</reference>
<dbReference type="Proteomes" id="UP000595140">
    <property type="component" value="Unassembled WGS sequence"/>
</dbReference>
<evidence type="ECO:0000313" key="3">
    <source>
        <dbReference type="Proteomes" id="UP000595140"/>
    </source>
</evidence>
<sequence length="79" mass="8278">MAKKISSLSAYATAIVALALLVGLVMVPASDAVECQNKVPQPNPAWADCQKTCTHLYGSVFKAKNTNTANMECGCTSCP</sequence>
<evidence type="ECO:0000256" key="1">
    <source>
        <dbReference type="SAM" id="SignalP"/>
    </source>
</evidence>
<evidence type="ECO:0008006" key="4">
    <source>
        <dbReference type="Google" id="ProtNLM"/>
    </source>
</evidence>
<gene>
    <name evidence="2" type="ORF">CCAM_LOCUS5495</name>
</gene>
<feature type="signal peptide" evidence="1">
    <location>
        <begin position="1"/>
        <end position="32"/>
    </location>
</feature>
<dbReference type="AlphaFoldDB" id="A0A484KKS7"/>
<organism evidence="2 3">
    <name type="scientific">Cuscuta campestris</name>
    <dbReference type="NCBI Taxonomy" id="132261"/>
    <lineage>
        <taxon>Eukaryota</taxon>
        <taxon>Viridiplantae</taxon>
        <taxon>Streptophyta</taxon>
        <taxon>Embryophyta</taxon>
        <taxon>Tracheophyta</taxon>
        <taxon>Spermatophyta</taxon>
        <taxon>Magnoliopsida</taxon>
        <taxon>eudicotyledons</taxon>
        <taxon>Gunneridae</taxon>
        <taxon>Pentapetalae</taxon>
        <taxon>asterids</taxon>
        <taxon>lamiids</taxon>
        <taxon>Solanales</taxon>
        <taxon>Convolvulaceae</taxon>
        <taxon>Cuscuteae</taxon>
        <taxon>Cuscuta</taxon>
        <taxon>Cuscuta subgen. Grammica</taxon>
        <taxon>Cuscuta sect. Cleistogrammica</taxon>
    </lineage>
</organism>
<feature type="chain" id="PRO_5019720388" description="Knottin scorpion toxin-like domain-containing protein" evidence="1">
    <location>
        <begin position="33"/>
        <end position="79"/>
    </location>
</feature>
<accession>A0A484KKS7</accession>
<protein>
    <recommendedName>
        <fullName evidence="4">Knottin scorpion toxin-like domain-containing protein</fullName>
    </recommendedName>
</protein>
<keyword evidence="3" id="KW-1185">Reference proteome</keyword>
<dbReference type="EMBL" id="OOIL02000326">
    <property type="protein sequence ID" value="VFQ63719.1"/>
    <property type="molecule type" value="Genomic_DNA"/>
</dbReference>
<proteinExistence type="predicted"/>
<name>A0A484KKS7_9ASTE</name>
<keyword evidence="1" id="KW-0732">Signal</keyword>